<evidence type="ECO:0000313" key="3">
    <source>
        <dbReference type="Proteomes" id="UP001320513"/>
    </source>
</evidence>
<feature type="transmembrane region" description="Helical" evidence="1">
    <location>
        <begin position="347"/>
        <end position="369"/>
    </location>
</feature>
<accession>A0ABS9ZM92</accession>
<sequence>MSWLHTWCGLACGWLLCAIFLTGTLSVFREPITRWMEAEPLVAVDQSAAASDDTAMARSAESYLLEHARGARFWRVEFPQYPGQALQLAWRDGSTLQQVSLSTETGKVLPGGGVRKTEGGRHFMSFHYMLHLPVLGFWLVGWLTVGMLVALVSGVVIHRRVFQDFFTFRPQKGLRSWLDAHNATAIITLPFLLMIAYTGLAIFYTSYMPWPLQAAYGASPNAYSQFQSQLSGPVTLASPGSNTSITPNDWPSLLRQAQALTGQSPRMLLVQNPELPNATVRVMGRHEIAHPSQTLFTPQASVLFNGVTGETLQVQKPISETVSPGDRIYGVLRSLHFAEFGGWGIKWLYFVSGLLGMAMMATGTLLFTIKRRNKSQKEFGAATARIYRCIEAFNVASIAGIGVACIGYFYANRFIPVDVPDRATWEIRSFLLIWLATLIHALIRPTARAWAEQFAAAAVLCLCLPLLNFYTTGQHIGGYLSTGDWQRGSVEAVALGVGVMLVIALLKHRMANQTTRSSI</sequence>
<dbReference type="Proteomes" id="UP001320513">
    <property type="component" value="Unassembled WGS sequence"/>
</dbReference>
<comment type="caution">
    <text evidence="2">The sequence shown here is derived from an EMBL/GenBank/DDBJ whole genome shotgun (WGS) entry which is preliminary data.</text>
</comment>
<feature type="transmembrane region" description="Helical" evidence="1">
    <location>
        <begin position="450"/>
        <end position="470"/>
    </location>
</feature>
<feature type="transmembrane region" description="Helical" evidence="1">
    <location>
        <begin position="390"/>
        <end position="411"/>
    </location>
</feature>
<keyword evidence="1" id="KW-0472">Membrane</keyword>
<gene>
    <name evidence="2" type="ORF">AUC61_19315</name>
</gene>
<keyword evidence="1" id="KW-1133">Transmembrane helix</keyword>
<dbReference type="PANTHER" id="PTHR34219">
    <property type="entry name" value="IRON-REGULATED INNER MEMBRANE PROTEIN-RELATED"/>
    <property type="match status" value="1"/>
</dbReference>
<dbReference type="EMBL" id="LOHG01000013">
    <property type="protein sequence ID" value="MCI8211684.1"/>
    <property type="molecule type" value="Genomic_DNA"/>
</dbReference>
<keyword evidence="1" id="KW-0812">Transmembrane</keyword>
<proteinExistence type="predicted"/>
<evidence type="ECO:0000256" key="1">
    <source>
        <dbReference type="SAM" id="Phobius"/>
    </source>
</evidence>
<dbReference type="InterPro" id="IPR005625">
    <property type="entry name" value="PepSY-ass_TM"/>
</dbReference>
<feature type="transmembrane region" description="Helical" evidence="1">
    <location>
        <begin position="135"/>
        <end position="157"/>
    </location>
</feature>
<dbReference type="PANTHER" id="PTHR34219:SF4">
    <property type="entry name" value="PEPSY DOMAIN-CONTAINING PROTEIN"/>
    <property type="match status" value="1"/>
</dbReference>
<keyword evidence="3" id="KW-1185">Reference proteome</keyword>
<name>A0ABS9ZM92_9PSED</name>
<evidence type="ECO:0000313" key="2">
    <source>
        <dbReference type="EMBL" id="MCI8211684.1"/>
    </source>
</evidence>
<reference evidence="2 3" key="1">
    <citation type="submission" date="2015-12" db="EMBL/GenBank/DDBJ databases">
        <title>Phylogenomics in the description of a new species in the Pseudomonas syringae group.</title>
        <authorList>
            <person name="Busquets A."/>
            <person name="Gomila M."/>
            <person name="Beiki F."/>
            <person name="Rahimian H."/>
            <person name="Mulet M."/>
            <person name="Sanchez D."/>
            <person name="Garcia-Valdes E."/>
            <person name="Lalucat J."/>
        </authorList>
    </citation>
    <scope>NUCLEOTIDE SEQUENCE [LARGE SCALE GENOMIC DNA]</scope>
    <source>
        <strain evidence="2 3">S25</strain>
    </source>
</reference>
<protein>
    <submittedName>
        <fullName evidence="2">Peptidase</fullName>
    </submittedName>
</protein>
<feature type="transmembrane region" description="Helical" evidence="1">
    <location>
        <begin position="490"/>
        <end position="506"/>
    </location>
</feature>
<feature type="transmembrane region" description="Helical" evidence="1">
    <location>
        <begin position="178"/>
        <end position="204"/>
    </location>
</feature>
<dbReference type="Pfam" id="PF03929">
    <property type="entry name" value="PepSY_TM"/>
    <property type="match status" value="1"/>
</dbReference>
<feature type="transmembrane region" description="Helical" evidence="1">
    <location>
        <begin position="423"/>
        <end position="443"/>
    </location>
</feature>
<organism evidence="2 3">
    <name type="scientific">Pseudomonas maioricensis</name>
    <dbReference type="NCBI Taxonomy" id="1766623"/>
    <lineage>
        <taxon>Bacteria</taxon>
        <taxon>Pseudomonadati</taxon>
        <taxon>Pseudomonadota</taxon>
        <taxon>Gammaproteobacteria</taxon>
        <taxon>Pseudomonadales</taxon>
        <taxon>Pseudomonadaceae</taxon>
        <taxon>Pseudomonas</taxon>
    </lineage>
</organism>